<dbReference type="EMBL" id="JBEDUW010000002">
    <property type="protein sequence ID" value="KAK9945704.1"/>
    <property type="molecule type" value="Genomic_DNA"/>
</dbReference>
<evidence type="ECO:0000313" key="1">
    <source>
        <dbReference type="EMBL" id="KAK9945704.1"/>
    </source>
</evidence>
<sequence>MSRRGVNKTSECFENREVQSLGRDGARGRHDIVGEQASPATATAGMAAVEAEADVAVEASHYEDNNEENDDGAEHDLAVESVVGGFVIVVDIHVRLTVRKGFSFQG</sequence>
<proteinExistence type="predicted"/>
<comment type="caution">
    <text evidence="1">The sequence shown here is derived from an EMBL/GenBank/DDBJ whole genome shotgun (WGS) entry which is preliminary data.</text>
</comment>
<protein>
    <submittedName>
        <fullName evidence="1">Uncharacterized protein</fullName>
    </submittedName>
</protein>
<keyword evidence="2" id="KW-1185">Reference proteome</keyword>
<organism evidence="1 2">
    <name type="scientific">Rubus argutus</name>
    <name type="common">Southern blackberry</name>
    <dbReference type="NCBI Taxonomy" id="59490"/>
    <lineage>
        <taxon>Eukaryota</taxon>
        <taxon>Viridiplantae</taxon>
        <taxon>Streptophyta</taxon>
        <taxon>Embryophyta</taxon>
        <taxon>Tracheophyta</taxon>
        <taxon>Spermatophyta</taxon>
        <taxon>Magnoliopsida</taxon>
        <taxon>eudicotyledons</taxon>
        <taxon>Gunneridae</taxon>
        <taxon>Pentapetalae</taxon>
        <taxon>rosids</taxon>
        <taxon>fabids</taxon>
        <taxon>Rosales</taxon>
        <taxon>Rosaceae</taxon>
        <taxon>Rosoideae</taxon>
        <taxon>Rosoideae incertae sedis</taxon>
        <taxon>Rubus</taxon>
    </lineage>
</organism>
<accession>A0AAW1YBT2</accession>
<reference evidence="1 2" key="1">
    <citation type="journal article" date="2023" name="G3 (Bethesda)">
        <title>A chromosome-length genome assembly and annotation of blackberry (Rubus argutus, cv. 'Hillquist').</title>
        <authorList>
            <person name="Bruna T."/>
            <person name="Aryal R."/>
            <person name="Dudchenko O."/>
            <person name="Sargent D.J."/>
            <person name="Mead D."/>
            <person name="Buti M."/>
            <person name="Cavallini A."/>
            <person name="Hytonen T."/>
            <person name="Andres J."/>
            <person name="Pham M."/>
            <person name="Weisz D."/>
            <person name="Mascagni F."/>
            <person name="Usai G."/>
            <person name="Natali L."/>
            <person name="Bassil N."/>
            <person name="Fernandez G.E."/>
            <person name="Lomsadze A."/>
            <person name="Armour M."/>
            <person name="Olukolu B."/>
            <person name="Poorten T."/>
            <person name="Britton C."/>
            <person name="Davik J."/>
            <person name="Ashrafi H."/>
            <person name="Aiden E.L."/>
            <person name="Borodovsky M."/>
            <person name="Worthington M."/>
        </authorList>
    </citation>
    <scope>NUCLEOTIDE SEQUENCE [LARGE SCALE GENOMIC DNA]</scope>
    <source>
        <strain evidence="1">PI 553951</strain>
    </source>
</reference>
<name>A0AAW1YBT2_RUBAR</name>
<dbReference type="AlphaFoldDB" id="A0AAW1YBT2"/>
<dbReference type="Proteomes" id="UP001457282">
    <property type="component" value="Unassembled WGS sequence"/>
</dbReference>
<evidence type="ECO:0000313" key="2">
    <source>
        <dbReference type="Proteomes" id="UP001457282"/>
    </source>
</evidence>
<gene>
    <name evidence="1" type="ORF">M0R45_011203</name>
</gene>